<dbReference type="GO" id="GO:0016020">
    <property type="term" value="C:membrane"/>
    <property type="evidence" value="ECO:0007669"/>
    <property type="project" value="InterPro"/>
</dbReference>
<comment type="catalytic activity">
    <reaction evidence="8">
        <text>N(4)-(alpha-D-Man-(1-&gt;2)-alpha-D-Man-(1-&gt;2)-alpha-D-Man-(1-&gt;3)-[alpha-D-Man-(1-&gt;3)-[alpha-D-Man-(1-&gt;2)-alpha-D-Man-(1-&gt;6)]-alpha-D-Man-(1-&gt;6)]-beta-D-Man-(1-&gt;4)-beta-D-GlcNAc-(1-&gt;4)-beta-D-GlcNAc)-L-asparaginyl-[protein] (N-glucan mannose isomer 8A1,2,3B1,3) + 3 H2O = N(4)-(alpha-D-Man-(1-&gt;3)-[alpha-D-Man-(1-&gt;3)-[alpha-D-Man-(1-&gt;6)]-alpha-D-Man-(1-&gt;6)]-beta-D-Man-(1-&gt;4)-beta-D-GlcNAc-(1-&gt;4)-beta-D-GlcNAc)-L-asparaginyl-[protein] (N-glucan mannose isomer 5A1,2) + 3 beta-D-mannose</text>
        <dbReference type="Rhea" id="RHEA:56028"/>
        <dbReference type="Rhea" id="RHEA-COMP:14358"/>
        <dbReference type="Rhea" id="RHEA-COMP:14367"/>
        <dbReference type="ChEBI" id="CHEBI:15377"/>
        <dbReference type="ChEBI" id="CHEBI:28563"/>
        <dbReference type="ChEBI" id="CHEBI:59087"/>
        <dbReference type="ChEBI" id="CHEBI:60628"/>
        <dbReference type="EC" id="3.2.1.113"/>
    </reaction>
</comment>
<evidence type="ECO:0000256" key="11">
    <source>
        <dbReference type="RuleBase" id="RU361193"/>
    </source>
</evidence>
<keyword evidence="5 11" id="KW-0378">Hydrolase</keyword>
<keyword evidence="13" id="KW-1185">Reference proteome</keyword>
<comment type="similarity">
    <text evidence="3 11">Belongs to the glycosyl hydrolase 47 family.</text>
</comment>
<dbReference type="Proteomes" id="UP000023152">
    <property type="component" value="Unassembled WGS sequence"/>
</dbReference>
<dbReference type="Pfam" id="PF01532">
    <property type="entry name" value="Glyco_hydro_47"/>
    <property type="match status" value="1"/>
</dbReference>
<keyword evidence="6" id="KW-0106">Calcium</keyword>
<comment type="pathway">
    <text evidence="2">Protein modification; protein glycosylation.</text>
</comment>
<accession>X6P2B1</accession>
<evidence type="ECO:0000256" key="5">
    <source>
        <dbReference type="ARBA" id="ARBA00022801"/>
    </source>
</evidence>
<keyword evidence="11" id="KW-0326">Glycosidase</keyword>
<dbReference type="GO" id="GO:0005975">
    <property type="term" value="P:carbohydrate metabolic process"/>
    <property type="evidence" value="ECO:0007669"/>
    <property type="project" value="InterPro"/>
</dbReference>
<dbReference type="InterPro" id="IPR001382">
    <property type="entry name" value="Glyco_hydro_47"/>
</dbReference>
<dbReference type="OrthoDB" id="8118055at2759"/>
<reference evidence="12 13" key="1">
    <citation type="journal article" date="2013" name="Curr. Biol.">
        <title>The Genome of the Foraminiferan Reticulomyxa filosa.</title>
        <authorList>
            <person name="Glockner G."/>
            <person name="Hulsmann N."/>
            <person name="Schleicher M."/>
            <person name="Noegel A.A."/>
            <person name="Eichinger L."/>
            <person name="Gallinger C."/>
            <person name="Pawlowski J."/>
            <person name="Sierra R."/>
            <person name="Euteneuer U."/>
            <person name="Pillet L."/>
            <person name="Moustafa A."/>
            <person name="Platzer M."/>
            <person name="Groth M."/>
            <person name="Szafranski K."/>
            <person name="Schliwa M."/>
        </authorList>
    </citation>
    <scope>NUCLEOTIDE SEQUENCE [LARGE SCALE GENOMIC DNA]</scope>
</reference>
<dbReference type="PRINTS" id="PR00747">
    <property type="entry name" value="GLYHDRLASE47"/>
</dbReference>
<dbReference type="PANTHER" id="PTHR11742:SF55">
    <property type="entry name" value="ENDOPLASMIC RETICULUM MANNOSYL-OLIGOSACCHARIDE 1,2-ALPHA-MANNOSIDASE"/>
    <property type="match status" value="1"/>
</dbReference>
<dbReference type="PANTHER" id="PTHR11742">
    <property type="entry name" value="MANNOSYL-OLIGOSACCHARIDE ALPHA-1,2-MANNOSIDASE-RELATED"/>
    <property type="match status" value="1"/>
</dbReference>
<feature type="non-terminal residue" evidence="12">
    <location>
        <position position="1"/>
    </location>
</feature>
<dbReference type="EMBL" id="ASPP01004397">
    <property type="protein sequence ID" value="ETO32209.1"/>
    <property type="molecule type" value="Genomic_DNA"/>
</dbReference>
<evidence type="ECO:0000256" key="10">
    <source>
        <dbReference type="PIRSR" id="PIRSR601382-3"/>
    </source>
</evidence>
<sequence>EQVYTIGGMCDSFYEYLLKTWILTDYEYKEGLRMYLDSIDSVNEHLLRLVVDEKRNRKLLFYGEHWYGRWRGRMEELTCFMPGLLALGYYHSILREEDSKKLQFQLTSDELRLIQNRDVHLKLAHVLLDSCVSVTYN</sequence>
<name>X6P2B1_RETFI</name>
<evidence type="ECO:0000256" key="3">
    <source>
        <dbReference type="ARBA" id="ARBA00007658"/>
    </source>
</evidence>
<dbReference type="GO" id="GO:0005783">
    <property type="term" value="C:endoplasmic reticulum"/>
    <property type="evidence" value="ECO:0007669"/>
    <property type="project" value="TreeGrafter"/>
</dbReference>
<gene>
    <name evidence="12" type="ORF">RFI_04913</name>
</gene>
<evidence type="ECO:0000256" key="9">
    <source>
        <dbReference type="ARBA" id="ARBA00048605"/>
    </source>
</evidence>
<dbReference type="InterPro" id="IPR036026">
    <property type="entry name" value="Seven-hairpin_glycosidases"/>
</dbReference>
<dbReference type="GO" id="GO:0004571">
    <property type="term" value="F:mannosyl-oligosaccharide 1,2-alpha-mannosidase activity"/>
    <property type="evidence" value="ECO:0007669"/>
    <property type="project" value="UniProtKB-EC"/>
</dbReference>
<evidence type="ECO:0000256" key="8">
    <source>
        <dbReference type="ARBA" id="ARBA00047669"/>
    </source>
</evidence>
<evidence type="ECO:0000313" key="13">
    <source>
        <dbReference type="Proteomes" id="UP000023152"/>
    </source>
</evidence>
<dbReference type="InterPro" id="IPR012341">
    <property type="entry name" value="6hp_glycosidase-like_sf"/>
</dbReference>
<dbReference type="AlphaFoldDB" id="X6P2B1"/>
<evidence type="ECO:0000256" key="7">
    <source>
        <dbReference type="ARBA" id="ARBA00023157"/>
    </source>
</evidence>
<dbReference type="GO" id="GO:0005509">
    <property type="term" value="F:calcium ion binding"/>
    <property type="evidence" value="ECO:0007669"/>
    <property type="project" value="InterPro"/>
</dbReference>
<dbReference type="Gene3D" id="1.50.10.10">
    <property type="match status" value="1"/>
</dbReference>
<comment type="cofactor">
    <cofactor evidence="1">
        <name>Ca(2+)</name>
        <dbReference type="ChEBI" id="CHEBI:29108"/>
    </cofactor>
</comment>
<evidence type="ECO:0000256" key="2">
    <source>
        <dbReference type="ARBA" id="ARBA00004922"/>
    </source>
</evidence>
<dbReference type="EC" id="3.2.1.-" evidence="11"/>
<keyword evidence="4" id="KW-0479">Metal-binding</keyword>
<evidence type="ECO:0000256" key="4">
    <source>
        <dbReference type="ARBA" id="ARBA00022723"/>
    </source>
</evidence>
<dbReference type="SUPFAM" id="SSF48225">
    <property type="entry name" value="Seven-hairpin glycosidases"/>
    <property type="match status" value="1"/>
</dbReference>
<proteinExistence type="inferred from homology"/>
<feature type="disulfide bond" evidence="10">
    <location>
        <begin position="79"/>
        <end position="131"/>
    </location>
</feature>
<organism evidence="12 13">
    <name type="scientific">Reticulomyxa filosa</name>
    <dbReference type="NCBI Taxonomy" id="46433"/>
    <lineage>
        <taxon>Eukaryota</taxon>
        <taxon>Sar</taxon>
        <taxon>Rhizaria</taxon>
        <taxon>Retaria</taxon>
        <taxon>Foraminifera</taxon>
        <taxon>Monothalamids</taxon>
        <taxon>Reticulomyxidae</taxon>
        <taxon>Reticulomyxa</taxon>
    </lineage>
</organism>
<comment type="catalytic activity">
    <reaction evidence="9">
        <text>N(4)-(alpha-D-Man-(1-&gt;2)-alpha-D-Man-(1-&gt;2)-alpha-D-Man-(1-&gt;3)-[alpha-D-Man-(1-&gt;2)-alpha-D-Man-(1-&gt;3)-[alpha-D-Man-(1-&gt;2)-alpha-D-Man-(1-&gt;6)]-alpha-D-Man-(1-&gt;6)]-beta-D-Man-(1-&gt;4)-beta-D-GlcNAc-(1-&gt;4)-beta-D-GlcNAc)-L-asparaginyl-[protein] (N-glucan mannose isomer 9A1,2,3B1,2,3) + 4 H2O = N(4)-(alpha-D-Man-(1-&gt;3)-[alpha-D-Man-(1-&gt;3)-[alpha-D-Man-(1-&gt;6)]-alpha-D-Man-(1-&gt;6)]-beta-D-Man-(1-&gt;4)-beta-D-GlcNAc-(1-&gt;4)-beta-D-GlcNAc)-L-asparaginyl-[protein] (N-glucan mannose isomer 5A1,2) + 4 beta-D-mannose</text>
        <dbReference type="Rhea" id="RHEA:56008"/>
        <dbReference type="Rhea" id="RHEA-COMP:14356"/>
        <dbReference type="Rhea" id="RHEA-COMP:14367"/>
        <dbReference type="ChEBI" id="CHEBI:15377"/>
        <dbReference type="ChEBI" id="CHEBI:28563"/>
        <dbReference type="ChEBI" id="CHEBI:59087"/>
        <dbReference type="ChEBI" id="CHEBI:139493"/>
        <dbReference type="EC" id="3.2.1.113"/>
    </reaction>
</comment>
<evidence type="ECO:0000256" key="1">
    <source>
        <dbReference type="ARBA" id="ARBA00001913"/>
    </source>
</evidence>
<protein>
    <recommendedName>
        <fullName evidence="11">alpha-1,2-Mannosidase</fullName>
        <ecNumber evidence="11">3.2.1.-</ecNumber>
    </recommendedName>
</protein>
<evidence type="ECO:0000313" key="12">
    <source>
        <dbReference type="EMBL" id="ETO32209.1"/>
    </source>
</evidence>
<keyword evidence="7 10" id="KW-1015">Disulfide bond</keyword>
<comment type="caution">
    <text evidence="12">The sequence shown here is derived from an EMBL/GenBank/DDBJ whole genome shotgun (WGS) entry which is preliminary data.</text>
</comment>
<evidence type="ECO:0000256" key="6">
    <source>
        <dbReference type="ARBA" id="ARBA00022837"/>
    </source>
</evidence>
<dbReference type="InterPro" id="IPR050749">
    <property type="entry name" value="Glycosyl_Hydrolase_47"/>
</dbReference>